<keyword evidence="6 16" id="KW-0328">Glycosyltransferase</keyword>
<feature type="region of interest" description="Disordered" evidence="12">
    <location>
        <begin position="685"/>
        <end position="704"/>
    </location>
</feature>
<evidence type="ECO:0000256" key="6">
    <source>
        <dbReference type="ARBA" id="ARBA00022676"/>
    </source>
</evidence>
<feature type="domain" description="Glycosyl transferase family 51" evidence="15">
    <location>
        <begin position="144"/>
        <end position="317"/>
    </location>
</feature>
<dbReference type="InterPro" id="IPR001264">
    <property type="entry name" value="Glyco_trans_51"/>
</dbReference>
<evidence type="ECO:0000256" key="8">
    <source>
        <dbReference type="ARBA" id="ARBA00022801"/>
    </source>
</evidence>
<dbReference type="SUPFAM" id="SSF56601">
    <property type="entry name" value="beta-lactamase/transpeptidase-like"/>
    <property type="match status" value="1"/>
</dbReference>
<evidence type="ECO:0000259" key="14">
    <source>
        <dbReference type="Pfam" id="PF00905"/>
    </source>
</evidence>
<dbReference type="RefSeq" id="WP_377318883.1">
    <property type="nucleotide sequence ID" value="NZ_JBHUIY010000054.1"/>
</dbReference>
<feature type="transmembrane region" description="Helical" evidence="13">
    <location>
        <begin position="95"/>
        <end position="119"/>
    </location>
</feature>
<keyword evidence="17" id="KW-1185">Reference proteome</keyword>
<evidence type="ECO:0000256" key="5">
    <source>
        <dbReference type="ARBA" id="ARBA00022670"/>
    </source>
</evidence>
<dbReference type="InterPro" id="IPR036950">
    <property type="entry name" value="PBP_transglycosylase"/>
</dbReference>
<feature type="non-terminal residue" evidence="16">
    <location>
        <position position="1"/>
    </location>
</feature>
<dbReference type="PANTHER" id="PTHR32282:SF33">
    <property type="entry name" value="PEPTIDOGLYCAN GLYCOSYLTRANSFERASE"/>
    <property type="match status" value="1"/>
</dbReference>
<protein>
    <recommendedName>
        <fullName evidence="10">peptidoglycan glycosyltransferase</fullName>
        <ecNumber evidence="10">2.4.99.28</ecNumber>
    </recommendedName>
</protein>
<keyword evidence="4" id="KW-0121">Carboxypeptidase</keyword>
<dbReference type="Proteomes" id="UP001597296">
    <property type="component" value="Unassembled WGS sequence"/>
</dbReference>
<evidence type="ECO:0000313" key="16">
    <source>
        <dbReference type="EMBL" id="MFD2235574.1"/>
    </source>
</evidence>
<reference evidence="17" key="1">
    <citation type="journal article" date="2019" name="Int. J. Syst. Evol. Microbiol.">
        <title>The Global Catalogue of Microorganisms (GCM) 10K type strain sequencing project: providing services to taxonomists for standard genome sequencing and annotation.</title>
        <authorList>
            <consortium name="The Broad Institute Genomics Platform"/>
            <consortium name="The Broad Institute Genome Sequencing Center for Infectious Disease"/>
            <person name="Wu L."/>
            <person name="Ma J."/>
        </authorList>
    </citation>
    <scope>NUCLEOTIDE SEQUENCE [LARGE SCALE GENOMIC DNA]</scope>
    <source>
        <strain evidence="17">KCTC 15012</strain>
    </source>
</reference>
<feature type="compositionally biased region" description="Low complexity" evidence="12">
    <location>
        <begin position="62"/>
        <end position="76"/>
    </location>
</feature>
<feature type="compositionally biased region" description="Basic and acidic residues" evidence="12">
    <location>
        <begin position="32"/>
        <end position="41"/>
    </location>
</feature>
<evidence type="ECO:0000259" key="15">
    <source>
        <dbReference type="Pfam" id="PF00912"/>
    </source>
</evidence>
<comment type="similarity">
    <text evidence="2">In the C-terminal section; belongs to the transpeptidase family.</text>
</comment>
<dbReference type="NCBIfam" id="TIGR02074">
    <property type="entry name" value="PBP_1a_fam"/>
    <property type="match status" value="1"/>
</dbReference>
<feature type="region of interest" description="Disordered" evidence="12">
    <location>
        <begin position="26"/>
        <end position="88"/>
    </location>
</feature>
<evidence type="ECO:0000256" key="3">
    <source>
        <dbReference type="ARBA" id="ARBA00007739"/>
    </source>
</evidence>
<dbReference type="Pfam" id="PF00905">
    <property type="entry name" value="Transpeptidase"/>
    <property type="match status" value="1"/>
</dbReference>
<dbReference type="EMBL" id="JBHUIY010000054">
    <property type="protein sequence ID" value="MFD2235574.1"/>
    <property type="molecule type" value="Genomic_DNA"/>
</dbReference>
<keyword evidence="13" id="KW-0472">Membrane</keyword>
<dbReference type="SUPFAM" id="SSF53955">
    <property type="entry name" value="Lysozyme-like"/>
    <property type="match status" value="1"/>
</dbReference>
<keyword evidence="13" id="KW-0812">Transmembrane</keyword>
<evidence type="ECO:0000256" key="1">
    <source>
        <dbReference type="ARBA" id="ARBA00004752"/>
    </source>
</evidence>
<evidence type="ECO:0000256" key="13">
    <source>
        <dbReference type="SAM" id="Phobius"/>
    </source>
</evidence>
<accession>A0ABW5CE76</accession>
<evidence type="ECO:0000256" key="9">
    <source>
        <dbReference type="ARBA" id="ARBA00023268"/>
    </source>
</evidence>
<keyword evidence="8" id="KW-0378">Hydrolase</keyword>
<comment type="caution">
    <text evidence="16">The sequence shown here is derived from an EMBL/GenBank/DDBJ whole genome shotgun (WGS) entry which is preliminary data.</text>
</comment>
<evidence type="ECO:0000256" key="12">
    <source>
        <dbReference type="SAM" id="MobiDB-lite"/>
    </source>
</evidence>
<comment type="pathway">
    <text evidence="1">Cell wall biogenesis; peptidoglycan biosynthesis.</text>
</comment>
<keyword evidence="13" id="KW-1133">Transmembrane helix</keyword>
<dbReference type="PANTHER" id="PTHR32282">
    <property type="entry name" value="BINDING PROTEIN TRANSPEPTIDASE, PUTATIVE-RELATED"/>
    <property type="match status" value="1"/>
</dbReference>
<keyword evidence="7 16" id="KW-0808">Transferase</keyword>
<keyword evidence="5" id="KW-0645">Protease</keyword>
<dbReference type="InterPro" id="IPR050396">
    <property type="entry name" value="Glycosyltr_51/Transpeptidase"/>
</dbReference>
<dbReference type="EC" id="2.4.99.28" evidence="10"/>
<comment type="similarity">
    <text evidence="3">In the N-terminal section; belongs to the glycosyltransferase 51 family.</text>
</comment>
<comment type="catalytic activity">
    <reaction evidence="11">
        <text>[GlcNAc-(1-&gt;4)-Mur2Ac(oyl-L-Ala-gamma-D-Glu-L-Lys-D-Ala-D-Ala)](n)-di-trans,octa-cis-undecaprenyl diphosphate + beta-D-GlcNAc-(1-&gt;4)-Mur2Ac(oyl-L-Ala-gamma-D-Glu-L-Lys-D-Ala-D-Ala)-di-trans,octa-cis-undecaprenyl diphosphate = [GlcNAc-(1-&gt;4)-Mur2Ac(oyl-L-Ala-gamma-D-Glu-L-Lys-D-Ala-D-Ala)](n+1)-di-trans,octa-cis-undecaprenyl diphosphate + di-trans,octa-cis-undecaprenyl diphosphate + H(+)</text>
        <dbReference type="Rhea" id="RHEA:23708"/>
        <dbReference type="Rhea" id="RHEA-COMP:9602"/>
        <dbReference type="Rhea" id="RHEA-COMP:9603"/>
        <dbReference type="ChEBI" id="CHEBI:15378"/>
        <dbReference type="ChEBI" id="CHEBI:58405"/>
        <dbReference type="ChEBI" id="CHEBI:60033"/>
        <dbReference type="ChEBI" id="CHEBI:78435"/>
        <dbReference type="EC" id="2.4.99.28"/>
    </reaction>
</comment>
<dbReference type="Pfam" id="PF00912">
    <property type="entry name" value="Transgly"/>
    <property type="match status" value="1"/>
</dbReference>
<evidence type="ECO:0000256" key="10">
    <source>
        <dbReference type="ARBA" id="ARBA00044770"/>
    </source>
</evidence>
<evidence type="ECO:0000256" key="11">
    <source>
        <dbReference type="ARBA" id="ARBA00049902"/>
    </source>
</evidence>
<dbReference type="InterPro" id="IPR023346">
    <property type="entry name" value="Lysozyme-like_dom_sf"/>
</dbReference>
<gene>
    <name evidence="16" type="ORF">ACFSNB_17375</name>
</gene>
<feature type="domain" description="Penicillin-binding protein transpeptidase" evidence="14">
    <location>
        <begin position="403"/>
        <end position="633"/>
    </location>
</feature>
<name>A0ABW5CE76_9PROT</name>
<evidence type="ECO:0000256" key="2">
    <source>
        <dbReference type="ARBA" id="ARBA00007090"/>
    </source>
</evidence>
<organism evidence="16 17">
    <name type="scientific">Phaeospirillum tilakii</name>
    <dbReference type="NCBI Taxonomy" id="741673"/>
    <lineage>
        <taxon>Bacteria</taxon>
        <taxon>Pseudomonadati</taxon>
        <taxon>Pseudomonadota</taxon>
        <taxon>Alphaproteobacteria</taxon>
        <taxon>Rhodospirillales</taxon>
        <taxon>Rhodospirillaceae</taxon>
        <taxon>Phaeospirillum</taxon>
    </lineage>
</organism>
<dbReference type="Gene3D" id="3.40.710.10">
    <property type="entry name" value="DD-peptidase/beta-lactamase superfamily"/>
    <property type="match status" value="1"/>
</dbReference>
<dbReference type="GO" id="GO:0016757">
    <property type="term" value="F:glycosyltransferase activity"/>
    <property type="evidence" value="ECO:0007669"/>
    <property type="project" value="UniProtKB-KW"/>
</dbReference>
<sequence>ADAVREAVRAEVKVEASRLANGLWQRLTGAAGERRPPRREPGWSAPAETRAARDERAPRPAPAKTRPSSTARATRAAPPPPSEPPRPRRSWGARLLIWGLTLMIWVGIFLGGVVAYYAVDLPDIDRMTVTTRRPSVVLQSAEGEVFAAFGDLYGEPLTLPEISPNLVHAVLATEDRRFFSHFGIDVIGLARAFYTNLRVGHVVQGGSTVTQQLAKNLFLTPDRTMKRKIQEVLMALWLEKRFSKEQILALYLNRVYLGSGTFGVDAAARRYFDVSARRIGLYQSAVIAGLLKAPSRYSPINDPEASRRRTADVLQNMVEAGYIDQKTADAANAAGGAELVHRQPPAGRYFADWMLSHLDQFGEVAGRDVVIQTTLDLGLQRRVEADLKALLAAQGGKFNVSQGAVVVMTPDGAVRAMVGGKDYDDSQFNRAAQGLRQPGSSFKPLVYLTAMERGASPDDMIEDAPIQIGNWSPGNYTGRYLGTITLRHALAESVNTAAVRLVERVGPGAVIATARRLGITAPMRRDATLALGTSEVSLLEMVNAYAAFANGGQGVTAYGVAQITDPSGNVLYRRQGGGFGQVISPTALAKMQDIMSAVIQTGSGRAARLDRPAAGKTGTTQDYRDAWFIGFTADYVTGVWLGNDDYRNEMKKVTGGTLPAQLWKQVMVAAEHGLPPRPLTLPAVEAPPVPAGEEPAANGSGGGGIGDTLDDLIKGLFGQ</sequence>
<dbReference type="Gene3D" id="1.10.3810.10">
    <property type="entry name" value="Biosynthetic peptidoglycan transglycosylase-like"/>
    <property type="match status" value="1"/>
</dbReference>
<keyword evidence="9" id="KW-0511">Multifunctional enzyme</keyword>
<dbReference type="InterPro" id="IPR012338">
    <property type="entry name" value="Beta-lactam/transpept-like"/>
</dbReference>
<dbReference type="InterPro" id="IPR001460">
    <property type="entry name" value="PCN-bd_Tpept"/>
</dbReference>
<proteinExistence type="inferred from homology"/>
<evidence type="ECO:0000256" key="7">
    <source>
        <dbReference type="ARBA" id="ARBA00022679"/>
    </source>
</evidence>
<evidence type="ECO:0000256" key="4">
    <source>
        <dbReference type="ARBA" id="ARBA00022645"/>
    </source>
</evidence>
<evidence type="ECO:0000313" key="17">
    <source>
        <dbReference type="Proteomes" id="UP001597296"/>
    </source>
</evidence>